<dbReference type="SMART" id="SM00235">
    <property type="entry name" value="ZnMc"/>
    <property type="match status" value="1"/>
</dbReference>
<dbReference type="InterPro" id="IPR024079">
    <property type="entry name" value="MetalloPept_cat_dom_sf"/>
</dbReference>
<dbReference type="RefSeq" id="XP_024509539.1">
    <property type="nucleotide sequence ID" value="XM_024643921.1"/>
</dbReference>
<evidence type="ECO:0000256" key="5">
    <source>
        <dbReference type="PROSITE-ProRule" id="PRU01211"/>
    </source>
</evidence>
<feature type="domain" description="Peptidase M12A" evidence="7">
    <location>
        <begin position="35"/>
        <end position="228"/>
    </location>
</feature>
<dbReference type="PROSITE" id="PS00022">
    <property type="entry name" value="EGF_1"/>
    <property type="match status" value="1"/>
</dbReference>
<keyword evidence="9" id="KW-1185">Reference proteome</keyword>
<dbReference type="AlphaFoldDB" id="A0A090N0A4"/>
<keyword evidence="3 6" id="KW-0482">Metalloprotease</keyword>
<sequence>MRFCSIIIFIFEIVNTIVVNNTAFFHYHDSIRQKRGILNDMRYIWREKEIPYYVDSVLDHTLIKTALKRISKETCLIFRHKSQKNKALFIYLPGKYYETNLGRRREIPHKIFIQLFPPNIGKVIRETMRALGVEYEHNRFDRVRYVIVKMENIQPFFFKYFSQENAFFSTNYDIEYDYRSIMHFSQYEYTRTLQKVIISKDHLMQPFMGKSKYLTFNDAKLLNKKYCSFPFINHLPCFFKGYQDPRVPNRCKCVSSFTGNHCELIRPNDPQCTQIHAFFARERQATKTVQVGGRCVYIISTDREAKIEVNLKFLSIGNIDRRSCNEENSIEVKYKNDISLSGFLFCPYKNELNFTSMIHIITIVSNFPNTDIQLQISFRKIIITN</sequence>
<keyword evidence="2 6" id="KW-0862">Zinc</keyword>
<evidence type="ECO:0000313" key="11">
    <source>
        <dbReference type="WormBase" id="SRAE_2000497300"/>
    </source>
</evidence>
<evidence type="ECO:0000256" key="6">
    <source>
        <dbReference type="RuleBase" id="RU361183"/>
    </source>
</evidence>
<feature type="active site" evidence="5">
    <location>
        <position position="126"/>
    </location>
</feature>
<evidence type="ECO:0000313" key="10">
    <source>
        <dbReference type="WBParaSite" id="SRAE_2000497300.1"/>
    </source>
</evidence>
<dbReference type="Proteomes" id="UP000035682">
    <property type="component" value="Unplaced"/>
</dbReference>
<gene>
    <name evidence="8 10 11" type="ORF">SRAE_2000497300</name>
</gene>
<evidence type="ECO:0000313" key="8">
    <source>
        <dbReference type="EMBL" id="CEF70340.1"/>
    </source>
</evidence>
<evidence type="ECO:0000256" key="1">
    <source>
        <dbReference type="ARBA" id="ARBA00022723"/>
    </source>
</evidence>
<keyword evidence="6" id="KW-0378">Hydrolase</keyword>
<dbReference type="InterPro" id="IPR000742">
    <property type="entry name" value="EGF"/>
</dbReference>
<dbReference type="EC" id="3.4.24.-" evidence="6"/>
<dbReference type="WBParaSite" id="SRAE_2000497300.1">
    <property type="protein sequence ID" value="SRAE_2000497300.1"/>
    <property type="gene ID" value="WBGene00265220"/>
</dbReference>
<keyword evidence="4" id="KW-1015">Disulfide bond</keyword>
<dbReference type="Pfam" id="PF01400">
    <property type="entry name" value="Astacin"/>
    <property type="match status" value="1"/>
</dbReference>
<dbReference type="InterPro" id="IPR006026">
    <property type="entry name" value="Peptidase_Metallo"/>
</dbReference>
<dbReference type="GO" id="GO:0008270">
    <property type="term" value="F:zinc ion binding"/>
    <property type="evidence" value="ECO:0007669"/>
    <property type="project" value="InterPro"/>
</dbReference>
<evidence type="ECO:0000256" key="3">
    <source>
        <dbReference type="ARBA" id="ARBA00023049"/>
    </source>
</evidence>
<keyword evidence="6" id="KW-0645">Protease</keyword>
<comment type="caution">
    <text evidence="5">Lacks conserved residue(s) required for the propagation of feature annotation.</text>
</comment>
<protein>
    <recommendedName>
        <fullName evidence="6">Metalloendopeptidase</fullName>
        <ecNumber evidence="6">3.4.24.-</ecNumber>
    </recommendedName>
</protein>
<dbReference type="Gene3D" id="3.40.390.10">
    <property type="entry name" value="Collagenase (Catalytic Domain)"/>
    <property type="match status" value="1"/>
</dbReference>
<name>A0A090N0A4_STRRB</name>
<dbReference type="STRING" id="34506.A0A090N0A4"/>
<dbReference type="WormBase" id="SRAE_2000497300">
    <property type="protein sequence ID" value="SRP05621"/>
    <property type="gene ID" value="WBGene00265220"/>
</dbReference>
<dbReference type="CTD" id="36382713"/>
<keyword evidence="1 6" id="KW-0479">Metal-binding</keyword>
<dbReference type="PANTHER" id="PTHR10127">
    <property type="entry name" value="DISCOIDIN, CUB, EGF, LAMININ , AND ZINC METALLOPROTEASE DOMAIN CONTAINING"/>
    <property type="match status" value="1"/>
</dbReference>
<dbReference type="PROSITE" id="PS51864">
    <property type="entry name" value="ASTACIN"/>
    <property type="match status" value="1"/>
</dbReference>
<dbReference type="GO" id="GO:0006508">
    <property type="term" value="P:proteolysis"/>
    <property type="evidence" value="ECO:0007669"/>
    <property type="project" value="UniProtKB-KW"/>
</dbReference>
<accession>A0A090N0A4</accession>
<dbReference type="InterPro" id="IPR001506">
    <property type="entry name" value="Peptidase_M12A"/>
</dbReference>
<comment type="cofactor">
    <cofactor evidence="6">
        <name>Zn(2+)</name>
        <dbReference type="ChEBI" id="CHEBI:29105"/>
    </cofactor>
    <text evidence="6">Binds 1 zinc ion per subunit.</text>
</comment>
<evidence type="ECO:0000313" key="9">
    <source>
        <dbReference type="Proteomes" id="UP000035682"/>
    </source>
</evidence>
<evidence type="ECO:0000259" key="7">
    <source>
        <dbReference type="PROSITE" id="PS51864"/>
    </source>
</evidence>
<organism evidence="8">
    <name type="scientific">Strongyloides ratti</name>
    <name type="common">Parasitic roundworm</name>
    <dbReference type="NCBI Taxonomy" id="34506"/>
    <lineage>
        <taxon>Eukaryota</taxon>
        <taxon>Metazoa</taxon>
        <taxon>Ecdysozoa</taxon>
        <taxon>Nematoda</taxon>
        <taxon>Chromadorea</taxon>
        <taxon>Rhabditida</taxon>
        <taxon>Tylenchina</taxon>
        <taxon>Panagrolaimomorpha</taxon>
        <taxon>Strongyloidoidea</taxon>
        <taxon>Strongyloididae</taxon>
        <taxon>Strongyloides</taxon>
    </lineage>
</organism>
<dbReference type="SUPFAM" id="SSF55486">
    <property type="entry name" value="Metalloproteases ('zincins'), catalytic domain"/>
    <property type="match status" value="1"/>
</dbReference>
<dbReference type="GO" id="GO:0004222">
    <property type="term" value="F:metalloendopeptidase activity"/>
    <property type="evidence" value="ECO:0007669"/>
    <property type="project" value="UniProtKB-UniRule"/>
</dbReference>
<evidence type="ECO:0000256" key="4">
    <source>
        <dbReference type="ARBA" id="ARBA00023157"/>
    </source>
</evidence>
<proteinExistence type="predicted"/>
<reference evidence="10" key="2">
    <citation type="submission" date="2020-12" db="UniProtKB">
        <authorList>
            <consortium name="WormBaseParasite"/>
        </authorList>
    </citation>
    <scope>IDENTIFICATION</scope>
</reference>
<reference evidence="8 9" key="1">
    <citation type="submission" date="2014-09" db="EMBL/GenBank/DDBJ databases">
        <authorList>
            <person name="Martin A.A."/>
        </authorList>
    </citation>
    <scope>NUCLEOTIDE SEQUENCE</scope>
    <source>
        <strain evidence="9">ED321</strain>
        <strain evidence="8">ED321 Heterogonic</strain>
    </source>
</reference>
<dbReference type="PRINTS" id="PR00480">
    <property type="entry name" value="ASTACIN"/>
</dbReference>
<evidence type="ECO:0000256" key="2">
    <source>
        <dbReference type="ARBA" id="ARBA00022833"/>
    </source>
</evidence>
<dbReference type="GeneID" id="36382713"/>
<dbReference type="OrthoDB" id="5819035at2759"/>
<dbReference type="EMBL" id="LN609529">
    <property type="protein sequence ID" value="CEF70340.1"/>
    <property type="molecule type" value="Genomic_DNA"/>
</dbReference>
<dbReference type="PANTHER" id="PTHR10127:SF802">
    <property type="entry name" value="ZINC METALLOPROTEINASE NAS-10"/>
    <property type="match status" value="1"/>
</dbReference>